<protein>
    <submittedName>
        <fullName evidence="2">Facilitated glucose transporter</fullName>
    </submittedName>
</protein>
<evidence type="ECO:0000256" key="1">
    <source>
        <dbReference type="SAM" id="Phobius"/>
    </source>
</evidence>
<keyword evidence="1" id="KW-1133">Transmembrane helix</keyword>
<keyword evidence="1" id="KW-0472">Membrane</keyword>
<keyword evidence="3" id="KW-1185">Reference proteome</keyword>
<organism evidence="2 3">
    <name type="scientific">Gordonia jacobaea</name>
    <dbReference type="NCBI Taxonomy" id="122202"/>
    <lineage>
        <taxon>Bacteria</taxon>
        <taxon>Bacillati</taxon>
        <taxon>Actinomycetota</taxon>
        <taxon>Actinomycetes</taxon>
        <taxon>Mycobacteriales</taxon>
        <taxon>Gordoniaceae</taxon>
        <taxon>Gordonia</taxon>
    </lineage>
</organism>
<dbReference type="Proteomes" id="UP000037247">
    <property type="component" value="Unassembled WGS sequence"/>
</dbReference>
<dbReference type="RefSeq" id="WP_049698480.1">
    <property type="nucleotide sequence ID" value="NZ_JAQDQF010000009.1"/>
</dbReference>
<name>A0ABR5IEK8_9ACTN</name>
<evidence type="ECO:0000313" key="2">
    <source>
        <dbReference type="EMBL" id="KNA92147.1"/>
    </source>
</evidence>
<feature type="transmembrane region" description="Helical" evidence="1">
    <location>
        <begin position="96"/>
        <end position="114"/>
    </location>
</feature>
<feature type="transmembrane region" description="Helical" evidence="1">
    <location>
        <begin position="67"/>
        <end position="90"/>
    </location>
</feature>
<keyword evidence="1" id="KW-0812">Transmembrane</keyword>
<comment type="caution">
    <text evidence="2">The sequence shown here is derived from an EMBL/GenBank/DDBJ whole genome shotgun (WGS) entry which is preliminary data.</text>
</comment>
<keyword evidence="2" id="KW-0762">Sugar transport</keyword>
<feature type="transmembrane region" description="Helical" evidence="1">
    <location>
        <begin position="7"/>
        <end position="29"/>
    </location>
</feature>
<sequence>MRVADRVLLGFLILDGFIVGLLSVGFVYLRLGGTPVPVAAIAAGLLNCLLLWLAAKYTDGPLRYGPLVAWLIVLAVAGMGGPGGDVMLALQGSTTLATLLLVIIGLGAPVALVWSRRLPEAEA</sequence>
<accession>A0ABR5IEK8</accession>
<dbReference type="EMBL" id="LDTZ01000015">
    <property type="protein sequence ID" value="KNA92147.1"/>
    <property type="molecule type" value="Genomic_DNA"/>
</dbReference>
<proteinExistence type="predicted"/>
<feature type="transmembrane region" description="Helical" evidence="1">
    <location>
        <begin position="35"/>
        <end position="55"/>
    </location>
</feature>
<evidence type="ECO:0000313" key="3">
    <source>
        <dbReference type="Proteomes" id="UP000037247"/>
    </source>
</evidence>
<reference evidence="2 3" key="1">
    <citation type="submission" date="2015-05" db="EMBL/GenBank/DDBJ databases">
        <title>Draft genome sequence of the bacterium Gordonia jacobaea a new member of the Gordonia genus.</title>
        <authorList>
            <person name="Jimenez-Galisteo G."/>
            <person name="Dominguez A."/>
            <person name="Munoz E."/>
            <person name="Vinas M."/>
        </authorList>
    </citation>
    <scope>NUCLEOTIDE SEQUENCE [LARGE SCALE GENOMIC DNA]</scope>
    <source>
        <strain evidence="3">mv1</strain>
    </source>
</reference>
<keyword evidence="2" id="KW-0813">Transport</keyword>
<gene>
    <name evidence="2" type="ORF">ABW18_08355</name>
</gene>